<accession>A0A1T0B540</accession>
<keyword evidence="7 12" id="KW-0798">TonB box</keyword>
<feature type="domain" description="TonB-dependent receptor plug" evidence="16">
    <location>
        <begin position="48"/>
        <end position="144"/>
    </location>
</feature>
<evidence type="ECO:0000256" key="14">
    <source>
        <dbReference type="SAM" id="SignalP"/>
    </source>
</evidence>
<comment type="similarity">
    <text evidence="2 10 12">Belongs to the TonB-dependent receptor family.</text>
</comment>
<dbReference type="GO" id="GO:0015344">
    <property type="term" value="F:siderophore uptake transmembrane transporter activity"/>
    <property type="evidence" value="ECO:0007669"/>
    <property type="project" value="TreeGrafter"/>
</dbReference>
<sequence>MKRSKLSLAILLAFPALAMAKTPVSLDEIEVVALRDSSQFAQLSHNTVNVGKNRLQQLQATSTADALKNIAGVDIEGGSRAVAQKPTIRGLSGQRVVQVIDGVRQNFYLGHRGSYFLPLSLTQEVEVVKGPSSSLWGSGALGGVVAMRTPNALDLLKNNDKFGVKVRQGYQSANNLSESEVSVFGANDKFDALVAGFYNKSNNLRLGDGQKLPHSGSTQKGGLIKFGWQINDEHRVELSHRVGLIEFVAPGNNEAINELTTQDILAEIGKFHSQGRSRGNGPSAPNGTVSSPTSHTAAGASASSSAQPHSVPTNAATRPVAGGQPNPFSSFYEGIMKKFGTSSYLSEQKINDQSTVLNYYLNPENNPYLNTQFTLFRNHTVEKEKRVKSGLQDKTQLSSLGFSLRNSSDFGKVYLTYGVDYVKDSAKNVRGTNDNANEGKYRPASYSATAETAGGYLLAHFAFLNERLVFSPSVRYDQYQTKSQGTAYKSNHLSPSASLTWKATDYLEFNARYNEAFRAPSMQERFTSGSHFGFQGPSMGRNGVAGTGASPTDTVNTFKINPNLKPETAKNKEISATFKVNNLMTAQDQLRLNATYFQNDIKQFIQLQIFKAQASDSIPNVSQYQNVVNARLNGLELSAHYQTERLQLNAIYAQTRGQDKSSKEALQGIAADKLGFGINYELVKDKFNLGANITHYGTQKRIPKGFEHYKGYTLTNLHATYAPLKGEWENLRIDFAIENLFDKKYQPAFSLMQGSGRNVKLSVGYTF</sequence>
<dbReference type="PANTHER" id="PTHR30069:SF41">
    <property type="entry name" value="HEME_HEMOPEXIN UTILIZATION PROTEIN C"/>
    <property type="match status" value="1"/>
</dbReference>
<proteinExistence type="inferred from homology"/>
<dbReference type="EMBL" id="MUYB01000015">
    <property type="protein sequence ID" value="OOS05204.1"/>
    <property type="molecule type" value="Genomic_DNA"/>
</dbReference>
<comment type="subcellular location">
    <subcellularLocation>
        <location evidence="1 10">Cell outer membrane</location>
        <topology evidence="1 10">Multi-pass membrane protein</topology>
    </subcellularLocation>
</comment>
<evidence type="ECO:0000256" key="7">
    <source>
        <dbReference type="ARBA" id="ARBA00023077"/>
    </source>
</evidence>
<name>A0A1T0B540_9PAST</name>
<dbReference type="InterPro" id="IPR039426">
    <property type="entry name" value="TonB-dep_rcpt-like"/>
</dbReference>
<dbReference type="GO" id="GO:0009279">
    <property type="term" value="C:cell outer membrane"/>
    <property type="evidence" value="ECO:0007669"/>
    <property type="project" value="UniProtKB-SubCell"/>
</dbReference>
<dbReference type="PROSITE" id="PS01156">
    <property type="entry name" value="TONB_DEPENDENT_REC_2"/>
    <property type="match status" value="1"/>
</dbReference>
<reference evidence="17 18" key="1">
    <citation type="submission" date="2017-02" db="EMBL/GenBank/DDBJ databases">
        <title>Draft genome sequence of Haemophilus felis CCUG 31170 type strain.</title>
        <authorList>
            <person name="Engstrom-Jakobsson H."/>
            <person name="Salva-Serra F."/>
            <person name="Thorell K."/>
            <person name="Gonzales-Siles L."/>
            <person name="Karlsson R."/>
            <person name="Boulund F."/>
            <person name="Engstrand L."/>
            <person name="Kristiansson E."/>
            <person name="Moore E."/>
        </authorList>
    </citation>
    <scope>NUCLEOTIDE SEQUENCE [LARGE SCALE GENOMIC DNA]</scope>
    <source>
        <strain evidence="17 18">CCUG 31170</strain>
    </source>
</reference>
<feature type="region of interest" description="Disordered" evidence="13">
    <location>
        <begin position="273"/>
        <end position="324"/>
    </location>
</feature>
<evidence type="ECO:0000256" key="10">
    <source>
        <dbReference type="PROSITE-ProRule" id="PRU01360"/>
    </source>
</evidence>
<feature type="short sequence motif" description="TonB C-terminal box" evidence="11">
    <location>
        <begin position="750"/>
        <end position="767"/>
    </location>
</feature>
<keyword evidence="18" id="KW-1185">Reference proteome</keyword>
<evidence type="ECO:0000256" key="8">
    <source>
        <dbReference type="ARBA" id="ARBA00023136"/>
    </source>
</evidence>
<protein>
    <submittedName>
        <fullName evidence="17">Ligand-gated channel</fullName>
    </submittedName>
</protein>
<evidence type="ECO:0000256" key="11">
    <source>
        <dbReference type="PROSITE-ProRule" id="PRU10144"/>
    </source>
</evidence>
<dbReference type="SUPFAM" id="SSF56935">
    <property type="entry name" value="Porins"/>
    <property type="match status" value="1"/>
</dbReference>
<dbReference type="Proteomes" id="UP000190023">
    <property type="component" value="Unassembled WGS sequence"/>
</dbReference>
<feature type="domain" description="TonB-dependent receptor-like beta-barrel" evidence="15">
    <location>
        <begin position="349"/>
        <end position="740"/>
    </location>
</feature>
<feature type="signal peptide" evidence="14">
    <location>
        <begin position="1"/>
        <end position="20"/>
    </location>
</feature>
<dbReference type="InterPro" id="IPR010917">
    <property type="entry name" value="TonB_rcpt_CS"/>
</dbReference>
<dbReference type="InterPro" id="IPR000531">
    <property type="entry name" value="Beta-barrel_TonB"/>
</dbReference>
<evidence type="ECO:0000256" key="9">
    <source>
        <dbReference type="ARBA" id="ARBA00023237"/>
    </source>
</evidence>
<dbReference type="OrthoDB" id="9764669at2"/>
<dbReference type="Pfam" id="PF00593">
    <property type="entry name" value="TonB_dep_Rec_b-barrel"/>
    <property type="match status" value="1"/>
</dbReference>
<dbReference type="PROSITE" id="PS52016">
    <property type="entry name" value="TONB_DEPENDENT_REC_3"/>
    <property type="match status" value="1"/>
</dbReference>
<keyword evidence="8 10" id="KW-0472">Membrane</keyword>
<gene>
    <name evidence="17" type="ORF">B0188_04110</name>
</gene>
<evidence type="ECO:0000256" key="13">
    <source>
        <dbReference type="SAM" id="MobiDB-lite"/>
    </source>
</evidence>
<keyword evidence="4 10" id="KW-1134">Transmembrane beta strand</keyword>
<dbReference type="NCBIfam" id="TIGR01786">
    <property type="entry name" value="TonB-hemlactrns"/>
    <property type="match status" value="1"/>
</dbReference>
<dbReference type="GO" id="GO:0044718">
    <property type="term" value="P:siderophore transmembrane transport"/>
    <property type="evidence" value="ECO:0007669"/>
    <property type="project" value="TreeGrafter"/>
</dbReference>
<keyword evidence="3 10" id="KW-0813">Transport</keyword>
<evidence type="ECO:0000259" key="15">
    <source>
        <dbReference type="Pfam" id="PF00593"/>
    </source>
</evidence>
<dbReference type="AlphaFoldDB" id="A0A1T0B540"/>
<evidence type="ECO:0000256" key="2">
    <source>
        <dbReference type="ARBA" id="ARBA00009810"/>
    </source>
</evidence>
<keyword evidence="9 10" id="KW-0998">Cell outer membrane</keyword>
<keyword evidence="5 10" id="KW-0812">Transmembrane</keyword>
<evidence type="ECO:0000256" key="12">
    <source>
        <dbReference type="RuleBase" id="RU003357"/>
    </source>
</evidence>
<dbReference type="Gene3D" id="2.40.170.20">
    <property type="entry name" value="TonB-dependent receptor, beta-barrel domain"/>
    <property type="match status" value="1"/>
</dbReference>
<dbReference type="STRING" id="123822.B0188_04110"/>
<dbReference type="InterPro" id="IPR037066">
    <property type="entry name" value="Plug_dom_sf"/>
</dbReference>
<dbReference type="GO" id="GO:0015232">
    <property type="term" value="F:heme transmembrane transporter activity"/>
    <property type="evidence" value="ECO:0007669"/>
    <property type="project" value="InterPro"/>
</dbReference>
<feature type="chain" id="PRO_5012752285" evidence="14">
    <location>
        <begin position="21"/>
        <end position="767"/>
    </location>
</feature>
<evidence type="ECO:0000256" key="5">
    <source>
        <dbReference type="ARBA" id="ARBA00022692"/>
    </source>
</evidence>
<evidence type="ECO:0000256" key="3">
    <source>
        <dbReference type="ARBA" id="ARBA00022448"/>
    </source>
</evidence>
<dbReference type="Pfam" id="PF07715">
    <property type="entry name" value="Plug"/>
    <property type="match status" value="1"/>
</dbReference>
<evidence type="ECO:0000313" key="18">
    <source>
        <dbReference type="Proteomes" id="UP000190023"/>
    </source>
</evidence>
<feature type="compositionally biased region" description="Low complexity" evidence="13">
    <location>
        <begin position="290"/>
        <end position="310"/>
    </location>
</feature>
<dbReference type="InterPro" id="IPR012910">
    <property type="entry name" value="Plug_dom"/>
</dbReference>
<dbReference type="InterPro" id="IPR036942">
    <property type="entry name" value="Beta-barrel_TonB_sf"/>
</dbReference>
<keyword evidence="6 14" id="KW-0732">Signal</keyword>
<dbReference type="InterPro" id="IPR011276">
    <property type="entry name" value="TonB_haem/Hb_rcpt"/>
</dbReference>
<dbReference type="InterPro" id="IPR010949">
    <property type="entry name" value="TonB_Hb/transfer/lactofer_rcpt"/>
</dbReference>
<evidence type="ECO:0000256" key="1">
    <source>
        <dbReference type="ARBA" id="ARBA00004571"/>
    </source>
</evidence>
<organism evidence="17 18">
    <name type="scientific">[Haemophilus] felis</name>
    <dbReference type="NCBI Taxonomy" id="123822"/>
    <lineage>
        <taxon>Bacteria</taxon>
        <taxon>Pseudomonadati</taxon>
        <taxon>Pseudomonadota</taxon>
        <taxon>Gammaproteobacteria</taxon>
        <taxon>Pasteurellales</taxon>
        <taxon>Pasteurellaceae</taxon>
    </lineage>
</organism>
<evidence type="ECO:0000313" key="17">
    <source>
        <dbReference type="EMBL" id="OOS05204.1"/>
    </source>
</evidence>
<evidence type="ECO:0000259" key="16">
    <source>
        <dbReference type="Pfam" id="PF07715"/>
    </source>
</evidence>
<comment type="caution">
    <text evidence="17">The sequence shown here is derived from an EMBL/GenBank/DDBJ whole genome shotgun (WGS) entry which is preliminary data.</text>
</comment>
<evidence type="ECO:0000256" key="6">
    <source>
        <dbReference type="ARBA" id="ARBA00022729"/>
    </source>
</evidence>
<dbReference type="PANTHER" id="PTHR30069">
    <property type="entry name" value="TONB-DEPENDENT OUTER MEMBRANE RECEPTOR"/>
    <property type="match status" value="1"/>
</dbReference>
<evidence type="ECO:0000256" key="4">
    <source>
        <dbReference type="ARBA" id="ARBA00022452"/>
    </source>
</evidence>
<dbReference type="CDD" id="cd01347">
    <property type="entry name" value="ligand_gated_channel"/>
    <property type="match status" value="1"/>
</dbReference>
<dbReference type="Gene3D" id="2.170.130.10">
    <property type="entry name" value="TonB-dependent receptor, plug domain"/>
    <property type="match status" value="1"/>
</dbReference>
<dbReference type="NCBIfam" id="TIGR01785">
    <property type="entry name" value="TonB-hemin"/>
    <property type="match status" value="1"/>
</dbReference>